<dbReference type="InterPro" id="IPR038063">
    <property type="entry name" value="Transpep_catalytic_dom"/>
</dbReference>
<comment type="caution">
    <text evidence="10">The sequence shown here is derived from an EMBL/GenBank/DDBJ whole genome shotgun (WGS) entry which is preliminary data.</text>
</comment>
<organism evidence="10 11">
    <name type="scientific">Prosthecomicrobium pneumaticum</name>
    <dbReference type="NCBI Taxonomy" id="81895"/>
    <lineage>
        <taxon>Bacteria</taxon>
        <taxon>Pseudomonadati</taxon>
        <taxon>Pseudomonadota</taxon>
        <taxon>Alphaproteobacteria</taxon>
        <taxon>Hyphomicrobiales</taxon>
        <taxon>Kaistiaceae</taxon>
        <taxon>Prosthecomicrobium</taxon>
    </lineage>
</organism>
<evidence type="ECO:0000256" key="1">
    <source>
        <dbReference type="ARBA" id="ARBA00004752"/>
    </source>
</evidence>
<keyword evidence="10" id="KW-0449">Lipoprotein</keyword>
<dbReference type="Pfam" id="PF03734">
    <property type="entry name" value="YkuD"/>
    <property type="match status" value="1"/>
</dbReference>
<keyword evidence="4 7" id="KW-0133">Cell shape</keyword>
<dbReference type="InterPro" id="IPR050979">
    <property type="entry name" value="LD-transpeptidase"/>
</dbReference>
<feature type="chain" id="PRO_5031199881" evidence="8">
    <location>
        <begin position="31"/>
        <end position="150"/>
    </location>
</feature>
<dbReference type="AlphaFoldDB" id="A0A7W9CT26"/>
<evidence type="ECO:0000313" key="11">
    <source>
        <dbReference type="Proteomes" id="UP000523821"/>
    </source>
</evidence>
<feature type="active site" description="Nucleophile" evidence="7">
    <location>
        <position position="121"/>
    </location>
</feature>
<proteinExistence type="inferred from homology"/>
<feature type="signal peptide" evidence="8">
    <location>
        <begin position="1"/>
        <end position="30"/>
    </location>
</feature>
<dbReference type="EMBL" id="JACHOO010000001">
    <property type="protein sequence ID" value="MBB5751129.1"/>
    <property type="molecule type" value="Genomic_DNA"/>
</dbReference>
<evidence type="ECO:0000256" key="3">
    <source>
        <dbReference type="ARBA" id="ARBA00022679"/>
    </source>
</evidence>
<dbReference type="GO" id="GO:0005576">
    <property type="term" value="C:extracellular region"/>
    <property type="evidence" value="ECO:0007669"/>
    <property type="project" value="TreeGrafter"/>
</dbReference>
<dbReference type="GO" id="GO:0016740">
    <property type="term" value="F:transferase activity"/>
    <property type="evidence" value="ECO:0007669"/>
    <property type="project" value="UniProtKB-KW"/>
</dbReference>
<feature type="domain" description="L,D-TPase catalytic" evidence="9">
    <location>
        <begin position="34"/>
        <end position="148"/>
    </location>
</feature>
<dbReference type="InterPro" id="IPR005490">
    <property type="entry name" value="LD_TPept_cat_dom"/>
</dbReference>
<dbReference type="UniPathway" id="UPA00219"/>
<feature type="active site" description="Proton donor/acceptor" evidence="7">
    <location>
        <position position="105"/>
    </location>
</feature>
<dbReference type="GO" id="GO:0071972">
    <property type="term" value="F:peptidoglycan L,D-transpeptidase activity"/>
    <property type="evidence" value="ECO:0007669"/>
    <property type="project" value="TreeGrafter"/>
</dbReference>
<dbReference type="GO" id="GO:0071555">
    <property type="term" value="P:cell wall organization"/>
    <property type="evidence" value="ECO:0007669"/>
    <property type="project" value="UniProtKB-UniRule"/>
</dbReference>
<keyword evidence="3" id="KW-0808">Transferase</keyword>
<reference evidence="10 11" key="1">
    <citation type="submission" date="2020-08" db="EMBL/GenBank/DDBJ databases">
        <title>Genomic Encyclopedia of Type Strains, Phase IV (KMG-IV): sequencing the most valuable type-strain genomes for metagenomic binning, comparative biology and taxonomic classification.</title>
        <authorList>
            <person name="Goeker M."/>
        </authorList>
    </citation>
    <scope>NUCLEOTIDE SEQUENCE [LARGE SCALE GENOMIC DNA]</scope>
    <source>
        <strain evidence="10 11">DSM 16268</strain>
    </source>
</reference>
<sequence length="150" mass="16368">MGSFSRHLRRGLALAAVAVGLAAAAAPAKAAGSIEARIDISDQRMIVYVDGIPRHDWAVSTARPGYRTPVGIYRPLRLHKMWYSRKYEMSPMPYSVFFHGGYAIHGTNYVKRLGAPASHGCVRLAPENARLFFDLVSESGAGQTRIVIGP</sequence>
<gene>
    <name evidence="10" type="ORF">GGQ63_000172</name>
</gene>
<dbReference type="SUPFAM" id="SSF141523">
    <property type="entry name" value="L,D-transpeptidase catalytic domain-like"/>
    <property type="match status" value="1"/>
</dbReference>
<evidence type="ECO:0000256" key="5">
    <source>
        <dbReference type="ARBA" id="ARBA00022984"/>
    </source>
</evidence>
<protein>
    <submittedName>
        <fullName evidence="10">Lipoprotein-anchoring transpeptidase ErfK/SrfK</fullName>
    </submittedName>
</protein>
<keyword evidence="11" id="KW-1185">Reference proteome</keyword>
<dbReference type="PROSITE" id="PS52029">
    <property type="entry name" value="LD_TPASE"/>
    <property type="match status" value="1"/>
</dbReference>
<evidence type="ECO:0000313" key="10">
    <source>
        <dbReference type="EMBL" id="MBB5751129.1"/>
    </source>
</evidence>
<evidence type="ECO:0000256" key="2">
    <source>
        <dbReference type="ARBA" id="ARBA00005992"/>
    </source>
</evidence>
<dbReference type="Proteomes" id="UP000523821">
    <property type="component" value="Unassembled WGS sequence"/>
</dbReference>
<accession>A0A7W9CT26</accession>
<evidence type="ECO:0000259" key="9">
    <source>
        <dbReference type="PROSITE" id="PS52029"/>
    </source>
</evidence>
<name>A0A7W9CT26_9HYPH</name>
<dbReference type="GO" id="GO:0018104">
    <property type="term" value="P:peptidoglycan-protein cross-linking"/>
    <property type="evidence" value="ECO:0007669"/>
    <property type="project" value="TreeGrafter"/>
</dbReference>
<evidence type="ECO:0000256" key="7">
    <source>
        <dbReference type="PROSITE-ProRule" id="PRU01373"/>
    </source>
</evidence>
<keyword evidence="5 7" id="KW-0573">Peptidoglycan synthesis</keyword>
<comment type="pathway">
    <text evidence="1 7">Cell wall biogenesis; peptidoglycan biosynthesis.</text>
</comment>
<comment type="similarity">
    <text evidence="2">Belongs to the YkuD family.</text>
</comment>
<dbReference type="RefSeq" id="WP_183851712.1">
    <property type="nucleotide sequence ID" value="NZ_JACHOO010000001.1"/>
</dbReference>
<dbReference type="GO" id="GO:0008360">
    <property type="term" value="P:regulation of cell shape"/>
    <property type="evidence" value="ECO:0007669"/>
    <property type="project" value="UniProtKB-UniRule"/>
</dbReference>
<keyword evidence="8" id="KW-0732">Signal</keyword>
<dbReference type="PANTHER" id="PTHR30582">
    <property type="entry name" value="L,D-TRANSPEPTIDASE"/>
    <property type="match status" value="1"/>
</dbReference>
<dbReference type="Gene3D" id="2.40.440.10">
    <property type="entry name" value="L,D-transpeptidase catalytic domain-like"/>
    <property type="match status" value="1"/>
</dbReference>
<evidence type="ECO:0000256" key="8">
    <source>
        <dbReference type="SAM" id="SignalP"/>
    </source>
</evidence>
<keyword evidence="6 7" id="KW-0961">Cell wall biogenesis/degradation</keyword>
<evidence type="ECO:0000256" key="6">
    <source>
        <dbReference type="ARBA" id="ARBA00023316"/>
    </source>
</evidence>
<dbReference type="PANTHER" id="PTHR30582:SF2">
    <property type="entry name" value="L,D-TRANSPEPTIDASE YCIB-RELATED"/>
    <property type="match status" value="1"/>
</dbReference>
<evidence type="ECO:0000256" key="4">
    <source>
        <dbReference type="ARBA" id="ARBA00022960"/>
    </source>
</evidence>
<dbReference type="CDD" id="cd16913">
    <property type="entry name" value="YkuD_like"/>
    <property type="match status" value="1"/>
</dbReference>